<evidence type="ECO:0000313" key="2">
    <source>
        <dbReference type="Proteomes" id="UP000007646"/>
    </source>
</evidence>
<sequence>VVVLHSWVPLRSASASCEWAVAMLLFSLFGLLSVDFSCLDGCTLFLQAAPGISPPPTPASPSSVQIQL</sequence>
<dbReference type="InParanoid" id="G3TT27"/>
<proteinExistence type="predicted"/>
<reference evidence="1" key="3">
    <citation type="submission" date="2025-09" db="UniProtKB">
        <authorList>
            <consortium name="Ensembl"/>
        </authorList>
    </citation>
    <scope>IDENTIFICATION</scope>
    <source>
        <strain evidence="1">Isolate ISIS603380</strain>
    </source>
</reference>
<dbReference type="AlphaFoldDB" id="G3TT27"/>
<dbReference type="Proteomes" id="UP000007646">
    <property type="component" value="Unassembled WGS sequence"/>
</dbReference>
<protein>
    <submittedName>
        <fullName evidence="1">Uncharacterized protein</fullName>
    </submittedName>
</protein>
<accession>G3TT27</accession>
<reference evidence="1" key="2">
    <citation type="submission" date="2025-08" db="UniProtKB">
        <authorList>
            <consortium name="Ensembl"/>
        </authorList>
    </citation>
    <scope>IDENTIFICATION</scope>
    <source>
        <strain evidence="1">Isolate ISIS603380</strain>
    </source>
</reference>
<organism evidence="1 2">
    <name type="scientific">Loxodonta africana</name>
    <name type="common">African elephant</name>
    <dbReference type="NCBI Taxonomy" id="9785"/>
    <lineage>
        <taxon>Eukaryota</taxon>
        <taxon>Metazoa</taxon>
        <taxon>Chordata</taxon>
        <taxon>Craniata</taxon>
        <taxon>Vertebrata</taxon>
        <taxon>Euteleostomi</taxon>
        <taxon>Mammalia</taxon>
        <taxon>Eutheria</taxon>
        <taxon>Afrotheria</taxon>
        <taxon>Proboscidea</taxon>
        <taxon>Elephantidae</taxon>
        <taxon>Loxodonta</taxon>
    </lineage>
</organism>
<evidence type="ECO:0000313" key="1">
    <source>
        <dbReference type="Ensembl" id="ENSLAFP00000018735.1"/>
    </source>
</evidence>
<keyword evidence="2" id="KW-1185">Reference proteome</keyword>
<name>G3TT27_LOXAF</name>
<reference evidence="1 2" key="1">
    <citation type="submission" date="2009-06" db="EMBL/GenBank/DDBJ databases">
        <title>The Genome Sequence of Loxodonta africana (African elephant).</title>
        <authorList>
            <person name="Di Palma F."/>
            <person name="Heiman D."/>
            <person name="Young S."/>
            <person name="Johnson J."/>
            <person name="Lander E.S."/>
            <person name="Lindblad-Toh K."/>
        </authorList>
    </citation>
    <scope>NUCLEOTIDE SEQUENCE [LARGE SCALE GENOMIC DNA]</scope>
    <source>
        <strain evidence="1 2">Isolate ISIS603380</strain>
    </source>
</reference>
<dbReference type="HOGENOM" id="CLU_2800664_0_0_1"/>
<dbReference type="STRING" id="9785.ENSLAFP00000018735"/>
<dbReference type="Ensembl" id="ENSLAFT00000036463.1">
    <property type="protein sequence ID" value="ENSLAFP00000018735.1"/>
    <property type="gene ID" value="ENSLAFG00000030866.1"/>
</dbReference>